<sequence>MAAADDVTVILIRHAEKLTWHNGVAPSKEMKALYIDNHILSAKGYERAHALVGYFNHREEIQALFRRRPLAAIIAQDVDRTPDAWGRSERPRETVEPLATHLAPRGVVFLTYTKKQLPQVLSSIREFKGRTVIVSWAHQQIPDLTVALGVPAAQVPQHWPGKRFDVTWVVEPGSGTPATFVQYPQRLLFGDKDSVIDLHSAKGKEKDDNGDE</sequence>
<dbReference type="AlphaFoldDB" id="A0A4V1IR25"/>
<keyword evidence="2" id="KW-1185">Reference proteome</keyword>
<evidence type="ECO:0000313" key="1">
    <source>
        <dbReference type="EMBL" id="RKO88577.1"/>
    </source>
</evidence>
<organism evidence="1 2">
    <name type="scientific">Blyttiomyces helicus</name>
    <dbReference type="NCBI Taxonomy" id="388810"/>
    <lineage>
        <taxon>Eukaryota</taxon>
        <taxon>Fungi</taxon>
        <taxon>Fungi incertae sedis</taxon>
        <taxon>Chytridiomycota</taxon>
        <taxon>Chytridiomycota incertae sedis</taxon>
        <taxon>Chytridiomycetes</taxon>
        <taxon>Chytridiomycetes incertae sedis</taxon>
        <taxon>Blyttiomyces</taxon>
    </lineage>
</organism>
<evidence type="ECO:0000313" key="2">
    <source>
        <dbReference type="Proteomes" id="UP000269721"/>
    </source>
</evidence>
<protein>
    <recommendedName>
        <fullName evidence="3">Histidine phosphatase superfamily</fullName>
    </recommendedName>
</protein>
<proteinExistence type="predicted"/>
<gene>
    <name evidence="1" type="ORF">BDK51DRAFT_32189</name>
</gene>
<evidence type="ECO:0008006" key="3">
    <source>
        <dbReference type="Google" id="ProtNLM"/>
    </source>
</evidence>
<dbReference type="OrthoDB" id="425925at2759"/>
<reference evidence="2" key="1">
    <citation type="journal article" date="2018" name="Nat. Microbiol.">
        <title>Leveraging single-cell genomics to expand the fungal tree of life.</title>
        <authorList>
            <person name="Ahrendt S.R."/>
            <person name="Quandt C.A."/>
            <person name="Ciobanu D."/>
            <person name="Clum A."/>
            <person name="Salamov A."/>
            <person name="Andreopoulos B."/>
            <person name="Cheng J.F."/>
            <person name="Woyke T."/>
            <person name="Pelin A."/>
            <person name="Henrissat B."/>
            <person name="Reynolds N.K."/>
            <person name="Benny G.L."/>
            <person name="Smith M.E."/>
            <person name="James T.Y."/>
            <person name="Grigoriev I.V."/>
        </authorList>
    </citation>
    <scope>NUCLEOTIDE SEQUENCE [LARGE SCALE GENOMIC DNA]</scope>
</reference>
<name>A0A4V1IR25_9FUNG</name>
<dbReference type="EMBL" id="KZ996626">
    <property type="protein sequence ID" value="RKO88577.1"/>
    <property type="molecule type" value="Genomic_DNA"/>
</dbReference>
<accession>A0A4V1IR25</accession>
<dbReference type="Proteomes" id="UP000269721">
    <property type="component" value="Unassembled WGS sequence"/>
</dbReference>